<proteinExistence type="predicted"/>
<feature type="transmembrane region" description="Helical" evidence="6">
    <location>
        <begin position="169"/>
        <end position="191"/>
    </location>
</feature>
<keyword evidence="5 6" id="KW-0472">Membrane</keyword>
<feature type="transmembrane region" description="Helical" evidence="6">
    <location>
        <begin position="348"/>
        <end position="369"/>
    </location>
</feature>
<keyword evidence="2" id="KW-1003">Cell membrane</keyword>
<keyword evidence="4 6" id="KW-1133">Transmembrane helix</keyword>
<comment type="subcellular location">
    <subcellularLocation>
        <location evidence="1">Cell membrane</location>
        <topology evidence="1">Multi-pass membrane protein</topology>
    </subcellularLocation>
</comment>
<protein>
    <submittedName>
        <fullName evidence="8">MFS transporter</fullName>
    </submittedName>
</protein>
<dbReference type="Proteomes" id="UP001065174">
    <property type="component" value="Chromosome"/>
</dbReference>
<feature type="transmembrane region" description="Helical" evidence="6">
    <location>
        <begin position="285"/>
        <end position="305"/>
    </location>
</feature>
<feature type="transmembrane region" description="Helical" evidence="6">
    <location>
        <begin position="223"/>
        <end position="245"/>
    </location>
</feature>
<feature type="transmembrane region" description="Helical" evidence="6">
    <location>
        <begin position="53"/>
        <end position="71"/>
    </location>
</feature>
<evidence type="ECO:0000313" key="9">
    <source>
        <dbReference type="Proteomes" id="UP001065174"/>
    </source>
</evidence>
<feature type="transmembrane region" description="Helical" evidence="6">
    <location>
        <begin position="83"/>
        <end position="102"/>
    </location>
</feature>
<evidence type="ECO:0000259" key="7">
    <source>
        <dbReference type="PROSITE" id="PS50850"/>
    </source>
</evidence>
<dbReference type="InterPro" id="IPR020846">
    <property type="entry name" value="MFS_dom"/>
</dbReference>
<dbReference type="InterPro" id="IPR011701">
    <property type="entry name" value="MFS"/>
</dbReference>
<evidence type="ECO:0000256" key="5">
    <source>
        <dbReference type="ARBA" id="ARBA00023136"/>
    </source>
</evidence>
<dbReference type="PROSITE" id="PS50850">
    <property type="entry name" value="MFS"/>
    <property type="match status" value="1"/>
</dbReference>
<evidence type="ECO:0000256" key="6">
    <source>
        <dbReference type="SAM" id="Phobius"/>
    </source>
</evidence>
<evidence type="ECO:0000313" key="8">
    <source>
        <dbReference type="EMBL" id="UXP31678.1"/>
    </source>
</evidence>
<feature type="domain" description="Major facilitator superfamily (MFS) profile" evidence="7">
    <location>
        <begin position="17"/>
        <end position="404"/>
    </location>
</feature>
<dbReference type="InterPro" id="IPR050189">
    <property type="entry name" value="MFS_Efflux_Transporters"/>
</dbReference>
<name>A0ABY6CQP0_9BACT</name>
<keyword evidence="3 6" id="KW-0812">Transmembrane</keyword>
<feature type="transmembrane region" description="Helical" evidence="6">
    <location>
        <begin position="311"/>
        <end position="336"/>
    </location>
</feature>
<feature type="transmembrane region" description="Helical" evidence="6">
    <location>
        <begin position="141"/>
        <end position="163"/>
    </location>
</feature>
<accession>A0ABY6CQP0</accession>
<reference evidence="8" key="1">
    <citation type="submission" date="2022-09" db="EMBL/GenBank/DDBJ databases">
        <title>Comparative genomics and taxonomic characterization of three novel marine species of genus Reichenbachiella exhibiting antioxidant and polysaccharide degradation activities.</title>
        <authorList>
            <person name="Muhammad N."/>
            <person name="Lee Y.-J."/>
            <person name="Ko J."/>
            <person name="Kim S.-G."/>
        </authorList>
    </citation>
    <scope>NUCLEOTIDE SEQUENCE</scope>
    <source>
        <strain evidence="8">BKB1-1</strain>
    </source>
</reference>
<evidence type="ECO:0000256" key="1">
    <source>
        <dbReference type="ARBA" id="ARBA00004651"/>
    </source>
</evidence>
<dbReference type="Gene3D" id="1.20.1250.20">
    <property type="entry name" value="MFS general substrate transporter like domains"/>
    <property type="match status" value="1"/>
</dbReference>
<evidence type="ECO:0000256" key="2">
    <source>
        <dbReference type="ARBA" id="ARBA00022475"/>
    </source>
</evidence>
<keyword evidence="9" id="KW-1185">Reference proteome</keyword>
<dbReference type="Pfam" id="PF07690">
    <property type="entry name" value="MFS_1"/>
    <property type="match status" value="1"/>
</dbReference>
<sequence length="425" mass="46237">MNQQHHEGAFSKYQIFVIAILSILQFTIVLDFMVISPLSAILLEELSITTSQFGLVVSAYAFSAGASGLLASGFADKFDRKQLLLFFYTGFILGTLFCGLAQGYLFLLIARIVTGLFGGVMSSISYAIITDLFALQKRGRVMGFVQMAFAASQILGIPVGLYIANQWNWHAPFLLIVGISLVVGVLIVLYLKPISEHLGLQTKQNPFRHMSNIFKNPRYMKGFAATTLLATGGFMLMPFGAAFSVNNLGISLEELPLVYMITGVFSIFMGPIAGKLSDRIGKYKVFWVGSLIATIVILIYCHLGITSFAVVILLNVIMFMGITARMVSSQALLTAIPEAKDRGAFMSINSSVMQVSGGIASWVAGLIVVQAADGKLENYGALGFVVTGTIFATIALMYMVNKMVFHDSQVVLDSKQEREPDLVEV</sequence>
<evidence type="ECO:0000256" key="4">
    <source>
        <dbReference type="ARBA" id="ARBA00022989"/>
    </source>
</evidence>
<feature type="transmembrane region" description="Helical" evidence="6">
    <location>
        <begin position="108"/>
        <end position="129"/>
    </location>
</feature>
<dbReference type="CDD" id="cd17324">
    <property type="entry name" value="MFS_NepI_like"/>
    <property type="match status" value="1"/>
</dbReference>
<dbReference type="PANTHER" id="PTHR43124">
    <property type="entry name" value="PURINE EFFLUX PUMP PBUE"/>
    <property type="match status" value="1"/>
</dbReference>
<dbReference type="InterPro" id="IPR036259">
    <property type="entry name" value="MFS_trans_sf"/>
</dbReference>
<gene>
    <name evidence="8" type="ORF">N6H18_15115</name>
</gene>
<organism evidence="8 9">
    <name type="scientific">Reichenbachiella agarivorans</name>
    <dbReference type="NCBI Taxonomy" id="2979464"/>
    <lineage>
        <taxon>Bacteria</taxon>
        <taxon>Pseudomonadati</taxon>
        <taxon>Bacteroidota</taxon>
        <taxon>Cytophagia</taxon>
        <taxon>Cytophagales</taxon>
        <taxon>Reichenbachiellaceae</taxon>
        <taxon>Reichenbachiella</taxon>
    </lineage>
</organism>
<dbReference type="PANTHER" id="PTHR43124:SF3">
    <property type="entry name" value="CHLORAMPHENICOL EFFLUX PUMP RV0191"/>
    <property type="match status" value="1"/>
</dbReference>
<feature type="transmembrane region" description="Helical" evidence="6">
    <location>
        <begin position="15"/>
        <end position="41"/>
    </location>
</feature>
<feature type="transmembrane region" description="Helical" evidence="6">
    <location>
        <begin position="257"/>
        <end position="273"/>
    </location>
</feature>
<feature type="transmembrane region" description="Helical" evidence="6">
    <location>
        <begin position="381"/>
        <end position="400"/>
    </location>
</feature>
<evidence type="ECO:0000256" key="3">
    <source>
        <dbReference type="ARBA" id="ARBA00022692"/>
    </source>
</evidence>
<dbReference type="EMBL" id="CP106679">
    <property type="protein sequence ID" value="UXP31678.1"/>
    <property type="molecule type" value="Genomic_DNA"/>
</dbReference>
<dbReference type="SUPFAM" id="SSF103473">
    <property type="entry name" value="MFS general substrate transporter"/>
    <property type="match status" value="1"/>
</dbReference>
<dbReference type="RefSeq" id="WP_262309117.1">
    <property type="nucleotide sequence ID" value="NZ_CP106679.1"/>
</dbReference>